<organism evidence="10 11">
    <name type="scientific">Brumicola pallidula DSM 14239 = ACAM 615</name>
    <dbReference type="NCBI Taxonomy" id="1121922"/>
    <lineage>
        <taxon>Bacteria</taxon>
        <taxon>Pseudomonadati</taxon>
        <taxon>Pseudomonadota</taxon>
        <taxon>Gammaproteobacteria</taxon>
        <taxon>Alteromonadales</taxon>
        <taxon>Alteromonadaceae</taxon>
        <taxon>Brumicola</taxon>
    </lineage>
</organism>
<proteinExistence type="inferred from homology"/>
<evidence type="ECO:0000256" key="2">
    <source>
        <dbReference type="ARBA" id="ARBA00022490"/>
    </source>
</evidence>
<name>K7A4N8_9ALTE</name>
<dbReference type="NCBIfam" id="TIGR00457">
    <property type="entry name" value="asnS"/>
    <property type="match status" value="1"/>
</dbReference>
<evidence type="ECO:0000256" key="7">
    <source>
        <dbReference type="ARBA" id="ARBA00023146"/>
    </source>
</evidence>
<dbReference type="EC" id="6.1.1.22" evidence="8"/>
<dbReference type="GO" id="GO:0005737">
    <property type="term" value="C:cytoplasm"/>
    <property type="evidence" value="ECO:0007669"/>
    <property type="project" value="UniProtKB-SubCell"/>
</dbReference>
<dbReference type="GO" id="GO:0005524">
    <property type="term" value="F:ATP binding"/>
    <property type="evidence" value="ECO:0007669"/>
    <property type="project" value="UniProtKB-UniRule"/>
</dbReference>
<dbReference type="AlphaFoldDB" id="K7A4N8"/>
<evidence type="ECO:0000313" key="11">
    <source>
        <dbReference type="Proteomes" id="UP000006251"/>
    </source>
</evidence>
<dbReference type="InterPro" id="IPR002312">
    <property type="entry name" value="Asp/Asn-tRNA-synth_IIb"/>
</dbReference>
<feature type="domain" description="Aminoacyl-transfer RNA synthetases class-II family profile" evidence="9">
    <location>
        <begin position="138"/>
        <end position="455"/>
    </location>
</feature>
<dbReference type="PANTHER" id="PTHR22594:SF34">
    <property type="entry name" value="ASPARAGINE--TRNA LIGASE, MITOCHONDRIAL-RELATED"/>
    <property type="match status" value="1"/>
</dbReference>
<keyword evidence="3 8" id="KW-0436">Ligase</keyword>
<dbReference type="CDD" id="cd04318">
    <property type="entry name" value="EcAsnRS_like_N"/>
    <property type="match status" value="1"/>
</dbReference>
<keyword evidence="11" id="KW-1185">Reference proteome</keyword>
<evidence type="ECO:0000256" key="8">
    <source>
        <dbReference type="HAMAP-Rule" id="MF_00534"/>
    </source>
</evidence>
<dbReference type="SUPFAM" id="SSF50249">
    <property type="entry name" value="Nucleic acid-binding proteins"/>
    <property type="match status" value="1"/>
</dbReference>
<dbReference type="RefSeq" id="WP_006014610.1">
    <property type="nucleotide sequence ID" value="NZ_BAEQ01000056.1"/>
</dbReference>
<dbReference type="InterPro" id="IPR004522">
    <property type="entry name" value="Asn-tRNA-ligase"/>
</dbReference>
<sequence>MTYAPVADVLAGKYGVNDTVTIKGWVRTRRDSKAGLSFINVHDGSCFDPIQVIALNTLENYDEIIRLTTSCSVSVIGTVKQSEGQGQSIEIDAQSLEVLGWVENPDTYPMAAKRHSIEYLREHAHLRPRTNIIGAVTRVRNCLSQAVHRFFHEQGYFWISTPIITASDTEGAGEMFRVSTLDMMNIPHDEQGNVDYREDFFGKETFLTVSGQLNVETYCTAMSKVYTFGPTFRAENSNTSRHLAEFWMIEPEVAFADLSTVAKLAEDLLKYVFKAVLEERLDDMTFFAQRVNKDVITRLENVVNSEFVRMDYTDAIEILKNSGKAFEFPVEWGVDLSSEHERYLAEEHVGAPIIMQNYPKDIKAFYMRINDDNKTVAAMDILAPGIGEIIGGSQREERLDVFDRRLAEMSLNQEDYSWYRDLRRYGTVPHAGFGLGFERLVAYVTGVQNVRDVIPFPRTPGNAQY</sequence>
<dbReference type="Pfam" id="PF00152">
    <property type="entry name" value="tRNA-synt_2"/>
    <property type="match status" value="1"/>
</dbReference>
<dbReference type="InterPro" id="IPR045864">
    <property type="entry name" value="aa-tRNA-synth_II/BPL/LPL"/>
</dbReference>
<comment type="caution">
    <text evidence="10">The sequence shown here is derived from an EMBL/GenBank/DDBJ whole genome shotgun (WGS) entry which is preliminary data.</text>
</comment>
<dbReference type="OrthoDB" id="9762036at2"/>
<protein>
    <recommendedName>
        <fullName evidence="8">Asparagine--tRNA ligase</fullName>
        <ecNumber evidence="8">6.1.1.22</ecNumber>
    </recommendedName>
    <alternativeName>
        <fullName evidence="8">Asparaginyl-tRNA synthetase</fullName>
        <shortName evidence="8">AsnRS</shortName>
    </alternativeName>
</protein>
<dbReference type="PROSITE" id="PS50862">
    <property type="entry name" value="AA_TRNA_LIGASE_II"/>
    <property type="match status" value="1"/>
</dbReference>
<dbReference type="Gene3D" id="2.40.50.140">
    <property type="entry name" value="Nucleic acid-binding proteins"/>
    <property type="match status" value="1"/>
</dbReference>
<evidence type="ECO:0000256" key="1">
    <source>
        <dbReference type="ARBA" id="ARBA00008226"/>
    </source>
</evidence>
<comment type="subcellular location">
    <subcellularLocation>
        <location evidence="8">Cytoplasm</location>
    </subcellularLocation>
</comment>
<dbReference type="InterPro" id="IPR004364">
    <property type="entry name" value="Aa-tRNA-synt_II"/>
</dbReference>
<evidence type="ECO:0000256" key="6">
    <source>
        <dbReference type="ARBA" id="ARBA00022917"/>
    </source>
</evidence>
<dbReference type="HAMAP" id="MF_00534">
    <property type="entry name" value="Asn_tRNA_synth"/>
    <property type="match status" value="1"/>
</dbReference>
<evidence type="ECO:0000256" key="5">
    <source>
        <dbReference type="ARBA" id="ARBA00022840"/>
    </source>
</evidence>
<dbReference type="PRINTS" id="PR01042">
    <property type="entry name" value="TRNASYNTHASP"/>
</dbReference>
<dbReference type="PANTHER" id="PTHR22594">
    <property type="entry name" value="ASPARTYL/LYSYL-TRNA SYNTHETASE"/>
    <property type="match status" value="1"/>
</dbReference>
<dbReference type="InterPro" id="IPR006195">
    <property type="entry name" value="aa-tRNA-synth_II"/>
</dbReference>
<dbReference type="GO" id="GO:0003676">
    <property type="term" value="F:nucleic acid binding"/>
    <property type="evidence" value="ECO:0007669"/>
    <property type="project" value="InterPro"/>
</dbReference>
<keyword evidence="7 8" id="KW-0030">Aminoacyl-tRNA synthetase</keyword>
<dbReference type="Proteomes" id="UP000006251">
    <property type="component" value="Unassembled WGS sequence"/>
</dbReference>
<keyword evidence="5 8" id="KW-0067">ATP-binding</keyword>
<dbReference type="FunFam" id="3.30.930.10:FF:000016">
    <property type="entry name" value="Asparagine--tRNA ligase"/>
    <property type="match status" value="1"/>
</dbReference>
<evidence type="ECO:0000313" key="10">
    <source>
        <dbReference type="EMBL" id="GAC30465.1"/>
    </source>
</evidence>
<dbReference type="SUPFAM" id="SSF55681">
    <property type="entry name" value="Class II aaRS and biotin synthetases"/>
    <property type="match status" value="1"/>
</dbReference>
<dbReference type="CDD" id="cd00776">
    <property type="entry name" value="AsxRS_core"/>
    <property type="match status" value="1"/>
</dbReference>
<evidence type="ECO:0000259" key="9">
    <source>
        <dbReference type="PROSITE" id="PS50862"/>
    </source>
</evidence>
<dbReference type="Pfam" id="PF01336">
    <property type="entry name" value="tRNA_anti-codon"/>
    <property type="match status" value="1"/>
</dbReference>
<keyword evidence="2 8" id="KW-0963">Cytoplasm</keyword>
<comment type="catalytic activity">
    <reaction evidence="8">
        <text>tRNA(Asn) + L-asparagine + ATP = L-asparaginyl-tRNA(Asn) + AMP + diphosphate + H(+)</text>
        <dbReference type="Rhea" id="RHEA:11180"/>
        <dbReference type="Rhea" id="RHEA-COMP:9659"/>
        <dbReference type="Rhea" id="RHEA-COMP:9674"/>
        <dbReference type="ChEBI" id="CHEBI:15378"/>
        <dbReference type="ChEBI" id="CHEBI:30616"/>
        <dbReference type="ChEBI" id="CHEBI:33019"/>
        <dbReference type="ChEBI" id="CHEBI:58048"/>
        <dbReference type="ChEBI" id="CHEBI:78442"/>
        <dbReference type="ChEBI" id="CHEBI:78515"/>
        <dbReference type="ChEBI" id="CHEBI:456215"/>
        <dbReference type="EC" id="6.1.1.22"/>
    </reaction>
</comment>
<evidence type="ECO:0000256" key="3">
    <source>
        <dbReference type="ARBA" id="ARBA00022598"/>
    </source>
</evidence>
<dbReference type="NCBIfam" id="NF003037">
    <property type="entry name" value="PRK03932.1"/>
    <property type="match status" value="1"/>
</dbReference>
<dbReference type="Gene3D" id="3.30.930.10">
    <property type="entry name" value="Bira Bifunctional Protein, Domain 2"/>
    <property type="match status" value="1"/>
</dbReference>
<dbReference type="GO" id="GO:0006421">
    <property type="term" value="P:asparaginyl-tRNA aminoacylation"/>
    <property type="evidence" value="ECO:0007669"/>
    <property type="project" value="UniProtKB-UniRule"/>
</dbReference>
<dbReference type="GO" id="GO:0004816">
    <property type="term" value="F:asparagine-tRNA ligase activity"/>
    <property type="evidence" value="ECO:0007669"/>
    <property type="project" value="UniProtKB-UniRule"/>
</dbReference>
<comment type="subunit">
    <text evidence="8">Homodimer.</text>
</comment>
<reference evidence="11" key="1">
    <citation type="journal article" date="2014" name="Environ. Microbiol.">
        <title>Comparative genomics of the marine bacterial genus Glaciecola reveals the high degree of genomic diversity and genomic characteristic for cold adaptation.</title>
        <authorList>
            <person name="Qin Q.L."/>
            <person name="Xie B.B."/>
            <person name="Yu Y."/>
            <person name="Shu Y.L."/>
            <person name="Rong J.C."/>
            <person name="Zhang Y.J."/>
            <person name="Zhao D.L."/>
            <person name="Chen X.L."/>
            <person name="Zhang X.Y."/>
            <person name="Chen B."/>
            <person name="Zhou B.C."/>
            <person name="Zhang Y.Z."/>
        </authorList>
    </citation>
    <scope>NUCLEOTIDE SEQUENCE [LARGE SCALE GENOMIC DNA]</scope>
    <source>
        <strain evidence="11">ACAM 615</strain>
    </source>
</reference>
<keyword evidence="4 8" id="KW-0547">Nucleotide-binding</keyword>
<keyword evidence="6 8" id="KW-0648">Protein biosynthesis</keyword>
<dbReference type="STRING" id="1121922.GCA_000428905_02084"/>
<comment type="similarity">
    <text evidence="1 8">Belongs to the class-II aminoacyl-tRNA synthetase family.</text>
</comment>
<dbReference type="InterPro" id="IPR004365">
    <property type="entry name" value="NA-bd_OB_tRNA"/>
</dbReference>
<dbReference type="InterPro" id="IPR012340">
    <property type="entry name" value="NA-bd_OB-fold"/>
</dbReference>
<gene>
    <name evidence="8 10" type="primary">asnS</name>
    <name evidence="10" type="ORF">GPAL_3623</name>
</gene>
<dbReference type="EMBL" id="BAEQ01000056">
    <property type="protein sequence ID" value="GAC30465.1"/>
    <property type="molecule type" value="Genomic_DNA"/>
</dbReference>
<evidence type="ECO:0000256" key="4">
    <source>
        <dbReference type="ARBA" id="ARBA00022741"/>
    </source>
</evidence>
<accession>K7A4N8</accession>